<dbReference type="PATRIC" id="fig|1502723.3.peg.1333"/>
<feature type="compositionally biased region" description="Low complexity" evidence="3">
    <location>
        <begin position="363"/>
        <end position="382"/>
    </location>
</feature>
<evidence type="ECO:0000313" key="6">
    <source>
        <dbReference type="EMBL" id="KJE23353.1"/>
    </source>
</evidence>
<keyword evidence="7" id="KW-1185">Reference proteome</keyword>
<dbReference type="InterPro" id="IPR045851">
    <property type="entry name" value="AMP-bd_C_sf"/>
</dbReference>
<sequence>MPISSIADLIRTHGAECGGQPALTADGRTVTFAQLDARSNQVAQALAGEGIGAGDRVAYLDANAAQYYELLFGGAKLGAVNVAVSWRLAPVEIAAIIADAQASVLIVGAAFAATVETVEAELPGVKKIIVVGGSTGHEVRPEVGHEARHEARHQDYDEWVAAAPALDPGLRAKPDDVRIQLYTSGTTGLPKGVMLTEHNLLSLLRMAGETLDLGPGSVNLVAMPLFHISGSGYSLSGFHAGCHTVLLREAHPDAILRAVAEHGVTNLFAVPAVLRTMLGVPGIAELDLSSLRTIAYGASPISLDVLVRAIETFRCDFVQVYGLSETAGTVTMLTPEDHRRALDAAGTGVGGTAEPGAVGAGGTAEAAGTAAPPGSAGAAGRLRSAGRAVPGARVRIVPPHTGAEAAPGEVGEIWIHSPQNTPGYWNNPRETAALLEDGWLRTGDVGYLDEDGYLFIHDRVKDMIITGAENVYPAEVENVLMSHPDIADVAVIGVPSERWGETVKAVVVAEAGRTPTTADVVSFARARLAAYKCPTSIDLVDALPRNAAGKVLKRELRNPYWSGRARSVS</sequence>
<name>A0A0D8BGG4_9ACTN</name>
<dbReference type="SUPFAM" id="SSF56801">
    <property type="entry name" value="Acetyl-CoA synthetase-like"/>
    <property type="match status" value="1"/>
</dbReference>
<dbReference type="RefSeq" id="WP_044884965.1">
    <property type="nucleotide sequence ID" value="NZ_JYFN01000014.1"/>
</dbReference>
<dbReference type="OrthoDB" id="9803968at2"/>
<dbReference type="Pfam" id="PF13193">
    <property type="entry name" value="AMP-binding_C"/>
    <property type="match status" value="1"/>
</dbReference>
<dbReference type="InterPro" id="IPR025110">
    <property type="entry name" value="AMP-bd_C"/>
</dbReference>
<feature type="compositionally biased region" description="Gly residues" evidence="3">
    <location>
        <begin position="347"/>
        <end position="362"/>
    </location>
</feature>
<reference evidence="7" key="1">
    <citation type="submission" date="2015-02" db="EMBL/GenBank/DDBJ databases">
        <title>Draft Genome of Frankia sp. CpI1-S.</title>
        <authorList>
            <person name="Oshone R.T."/>
            <person name="Ngom M."/>
            <person name="Ghodhbane-Gtari F."/>
            <person name="Gtari M."/>
            <person name="Morris K."/>
            <person name="Thomas K."/>
            <person name="Sen A."/>
            <person name="Tisa L.S."/>
        </authorList>
    </citation>
    <scope>NUCLEOTIDE SEQUENCE [LARGE SCALE GENOMIC DNA]</scope>
    <source>
        <strain evidence="7">CpI1-S</strain>
    </source>
</reference>
<feature type="domain" description="AMP-dependent synthetase/ligase" evidence="4">
    <location>
        <begin position="359"/>
        <end position="425"/>
    </location>
</feature>
<evidence type="ECO:0000256" key="1">
    <source>
        <dbReference type="ARBA" id="ARBA00006432"/>
    </source>
</evidence>
<keyword evidence="2 6" id="KW-0436">Ligase</keyword>
<comment type="caution">
    <text evidence="6">The sequence shown here is derived from an EMBL/GenBank/DDBJ whole genome shotgun (WGS) entry which is preliminary data.</text>
</comment>
<feature type="region of interest" description="Disordered" evidence="3">
    <location>
        <begin position="346"/>
        <end position="382"/>
    </location>
</feature>
<feature type="domain" description="AMP-binding enzyme C-terminal" evidence="5">
    <location>
        <begin position="475"/>
        <end position="550"/>
    </location>
</feature>
<dbReference type="InterPro" id="IPR050237">
    <property type="entry name" value="ATP-dep_AMP-bd_enzyme"/>
</dbReference>
<dbReference type="EC" id="6.2.1.3" evidence="6"/>
<dbReference type="PANTHER" id="PTHR43767:SF1">
    <property type="entry name" value="NONRIBOSOMAL PEPTIDE SYNTHASE PES1 (EUROFUNG)-RELATED"/>
    <property type="match status" value="1"/>
</dbReference>
<evidence type="ECO:0000259" key="5">
    <source>
        <dbReference type="Pfam" id="PF13193"/>
    </source>
</evidence>
<gene>
    <name evidence="6" type="ORF">FF36_02311</name>
</gene>
<proteinExistence type="inferred from homology"/>
<dbReference type="Gene3D" id="3.40.50.980">
    <property type="match status" value="1"/>
</dbReference>
<dbReference type="InterPro" id="IPR000873">
    <property type="entry name" value="AMP-dep_synth/lig_dom"/>
</dbReference>
<dbReference type="Pfam" id="PF00501">
    <property type="entry name" value="AMP-binding"/>
    <property type="match status" value="2"/>
</dbReference>
<dbReference type="Gene3D" id="2.30.38.10">
    <property type="entry name" value="Luciferase, Domain 3"/>
    <property type="match status" value="1"/>
</dbReference>
<evidence type="ECO:0000256" key="3">
    <source>
        <dbReference type="SAM" id="MobiDB-lite"/>
    </source>
</evidence>
<evidence type="ECO:0000313" key="7">
    <source>
        <dbReference type="Proteomes" id="UP000032545"/>
    </source>
</evidence>
<dbReference type="Gene3D" id="3.30.300.30">
    <property type="match status" value="1"/>
</dbReference>
<dbReference type="FunFam" id="3.30.300.30:FF:000008">
    <property type="entry name" value="2,3-dihydroxybenzoate-AMP ligase"/>
    <property type="match status" value="1"/>
</dbReference>
<dbReference type="GO" id="GO:0004467">
    <property type="term" value="F:long-chain fatty acid-CoA ligase activity"/>
    <property type="evidence" value="ECO:0007669"/>
    <property type="project" value="UniProtKB-EC"/>
</dbReference>
<dbReference type="NCBIfam" id="NF004837">
    <property type="entry name" value="PRK06187.1"/>
    <property type="match status" value="1"/>
</dbReference>
<evidence type="ECO:0000259" key="4">
    <source>
        <dbReference type="Pfam" id="PF00501"/>
    </source>
</evidence>
<evidence type="ECO:0000256" key="2">
    <source>
        <dbReference type="ARBA" id="ARBA00022598"/>
    </source>
</evidence>
<dbReference type="EMBL" id="JYFN01000014">
    <property type="protein sequence ID" value="KJE23353.1"/>
    <property type="molecule type" value="Genomic_DNA"/>
</dbReference>
<reference evidence="6 7" key="2">
    <citation type="journal article" date="2016" name="Genome Announc.">
        <title>Permanent Draft Genome Sequences for Two Variants of Frankia sp. Strain CpI1, the First Frankia Strain Isolated from Root Nodules of Comptonia peregrina.</title>
        <authorList>
            <person name="Oshone R."/>
            <person name="Hurst S.G.IV."/>
            <person name="Abebe-Akele F."/>
            <person name="Simpson S."/>
            <person name="Morris K."/>
            <person name="Thomas W.K."/>
            <person name="Tisa L.S."/>
        </authorList>
    </citation>
    <scope>NUCLEOTIDE SEQUENCE [LARGE SCALE GENOMIC DNA]</scope>
    <source>
        <strain evidence="7">CpI1-S</strain>
    </source>
</reference>
<dbReference type="AlphaFoldDB" id="A0A0D8BGG4"/>
<accession>A0A0D8BGG4</accession>
<comment type="similarity">
    <text evidence="1">Belongs to the ATP-dependent AMP-binding enzyme family.</text>
</comment>
<dbReference type="Gene3D" id="3.40.50.12780">
    <property type="entry name" value="N-terminal domain of ligase-like"/>
    <property type="match status" value="1"/>
</dbReference>
<feature type="domain" description="AMP-dependent synthetase/ligase" evidence="4">
    <location>
        <begin position="14"/>
        <end position="350"/>
    </location>
</feature>
<protein>
    <submittedName>
        <fullName evidence="6">Acyl-CoA synthetase (AMP-forming)/AMP-acid ligase II</fullName>
        <ecNumber evidence="6">6.2.1.3</ecNumber>
    </submittedName>
</protein>
<dbReference type="InterPro" id="IPR042099">
    <property type="entry name" value="ANL_N_sf"/>
</dbReference>
<dbReference type="Proteomes" id="UP000032545">
    <property type="component" value="Unassembled WGS sequence"/>
</dbReference>
<dbReference type="PANTHER" id="PTHR43767">
    <property type="entry name" value="LONG-CHAIN-FATTY-ACID--COA LIGASE"/>
    <property type="match status" value="1"/>
</dbReference>
<organism evidence="6 7">
    <name type="scientific">Frankia torreyi</name>
    <dbReference type="NCBI Taxonomy" id="1856"/>
    <lineage>
        <taxon>Bacteria</taxon>
        <taxon>Bacillati</taxon>
        <taxon>Actinomycetota</taxon>
        <taxon>Actinomycetes</taxon>
        <taxon>Frankiales</taxon>
        <taxon>Frankiaceae</taxon>
        <taxon>Frankia</taxon>
    </lineage>
</organism>